<dbReference type="EMBL" id="JAYMYQ010000008">
    <property type="protein sequence ID" value="KAK7314395.1"/>
    <property type="molecule type" value="Genomic_DNA"/>
</dbReference>
<keyword evidence="2" id="KW-1185">Reference proteome</keyword>
<sequence length="92" mass="10336">MSYPTWGALLHMAMRHSCLNHKIDELSLVFSAKSEKSSPSLSRFTQASSSWLVTPYMYIDVLFHSGQVLLCSTPFRVWALSGSLGLSFLLHE</sequence>
<name>A0AAN9KAS4_CANGL</name>
<evidence type="ECO:0000313" key="1">
    <source>
        <dbReference type="EMBL" id="KAK7314395.1"/>
    </source>
</evidence>
<proteinExistence type="predicted"/>
<organism evidence="1 2">
    <name type="scientific">Canavalia gladiata</name>
    <name type="common">Sword bean</name>
    <name type="synonym">Dolichos gladiatus</name>
    <dbReference type="NCBI Taxonomy" id="3824"/>
    <lineage>
        <taxon>Eukaryota</taxon>
        <taxon>Viridiplantae</taxon>
        <taxon>Streptophyta</taxon>
        <taxon>Embryophyta</taxon>
        <taxon>Tracheophyta</taxon>
        <taxon>Spermatophyta</taxon>
        <taxon>Magnoliopsida</taxon>
        <taxon>eudicotyledons</taxon>
        <taxon>Gunneridae</taxon>
        <taxon>Pentapetalae</taxon>
        <taxon>rosids</taxon>
        <taxon>fabids</taxon>
        <taxon>Fabales</taxon>
        <taxon>Fabaceae</taxon>
        <taxon>Papilionoideae</taxon>
        <taxon>50 kb inversion clade</taxon>
        <taxon>NPAAA clade</taxon>
        <taxon>indigoferoid/millettioid clade</taxon>
        <taxon>Phaseoleae</taxon>
        <taxon>Canavalia</taxon>
    </lineage>
</organism>
<evidence type="ECO:0000313" key="2">
    <source>
        <dbReference type="Proteomes" id="UP001367508"/>
    </source>
</evidence>
<dbReference type="AlphaFoldDB" id="A0AAN9KAS4"/>
<dbReference type="Proteomes" id="UP001367508">
    <property type="component" value="Unassembled WGS sequence"/>
</dbReference>
<protein>
    <submittedName>
        <fullName evidence="1">Uncharacterized protein</fullName>
    </submittedName>
</protein>
<accession>A0AAN9KAS4</accession>
<comment type="caution">
    <text evidence="1">The sequence shown here is derived from an EMBL/GenBank/DDBJ whole genome shotgun (WGS) entry which is preliminary data.</text>
</comment>
<gene>
    <name evidence="1" type="ORF">VNO77_32917</name>
</gene>
<reference evidence="1 2" key="1">
    <citation type="submission" date="2024-01" db="EMBL/GenBank/DDBJ databases">
        <title>The genomes of 5 underutilized Papilionoideae crops provide insights into root nodulation and disease resistanc.</title>
        <authorList>
            <person name="Jiang F."/>
        </authorList>
    </citation>
    <scope>NUCLEOTIDE SEQUENCE [LARGE SCALE GENOMIC DNA]</scope>
    <source>
        <strain evidence="1">LVBAO_FW01</strain>
        <tissue evidence="1">Leaves</tissue>
    </source>
</reference>